<name>A0ABQ8FLR0_9FUNG</name>
<reference evidence="1 2" key="1">
    <citation type="submission" date="2021-02" db="EMBL/GenBank/DDBJ databases">
        <title>Variation within the Batrachochytrium salamandrivorans European outbreak.</title>
        <authorList>
            <person name="Kelly M."/>
            <person name="Pasmans F."/>
            <person name="Shea T.P."/>
            <person name="Munoz J.F."/>
            <person name="Carranza S."/>
            <person name="Cuomo C.A."/>
            <person name="Martel A."/>
        </authorList>
    </citation>
    <scope>NUCLEOTIDE SEQUENCE [LARGE SCALE GENOMIC DNA]</scope>
    <source>
        <strain evidence="1 2">AMFP18/2</strain>
    </source>
</reference>
<comment type="caution">
    <text evidence="1">The sequence shown here is derived from an EMBL/GenBank/DDBJ whole genome shotgun (WGS) entry which is preliminary data.</text>
</comment>
<sequence>MTSLRTYNMMSCLSGAERSYLLQLLQSRLDVLYGDAIGIAYLLDPRFIGEKMTVFERTRVEDLIFDYGSETEQAQQMGKKGSNVSSAYQFCDQGQSQQGSKGCFAS</sequence>
<dbReference type="Proteomes" id="UP001648503">
    <property type="component" value="Unassembled WGS sequence"/>
</dbReference>
<protein>
    <submittedName>
        <fullName evidence="1">Uncharacterized protein</fullName>
    </submittedName>
</protein>
<accession>A0ABQ8FLR0</accession>
<gene>
    <name evidence="1" type="ORF">BASA50_002303</name>
</gene>
<proteinExistence type="predicted"/>
<organism evidence="1 2">
    <name type="scientific">Batrachochytrium salamandrivorans</name>
    <dbReference type="NCBI Taxonomy" id="1357716"/>
    <lineage>
        <taxon>Eukaryota</taxon>
        <taxon>Fungi</taxon>
        <taxon>Fungi incertae sedis</taxon>
        <taxon>Chytridiomycota</taxon>
        <taxon>Chytridiomycota incertae sedis</taxon>
        <taxon>Chytridiomycetes</taxon>
        <taxon>Rhizophydiales</taxon>
        <taxon>Rhizophydiales incertae sedis</taxon>
        <taxon>Batrachochytrium</taxon>
    </lineage>
</organism>
<keyword evidence="2" id="KW-1185">Reference proteome</keyword>
<evidence type="ECO:0000313" key="1">
    <source>
        <dbReference type="EMBL" id="KAH6600446.1"/>
    </source>
</evidence>
<dbReference type="EMBL" id="JAFCIX010000036">
    <property type="protein sequence ID" value="KAH6600446.1"/>
    <property type="molecule type" value="Genomic_DNA"/>
</dbReference>
<evidence type="ECO:0000313" key="2">
    <source>
        <dbReference type="Proteomes" id="UP001648503"/>
    </source>
</evidence>